<dbReference type="EMBL" id="UINC01001075">
    <property type="protein sequence ID" value="SUZ69936.1"/>
    <property type="molecule type" value="Genomic_DNA"/>
</dbReference>
<dbReference type="Gene3D" id="3.40.640.10">
    <property type="entry name" value="Type I PLP-dependent aspartate aminotransferase-like (Major domain)"/>
    <property type="match status" value="1"/>
</dbReference>
<accession>A0A381PSB5</accession>
<organism evidence="1">
    <name type="scientific">marine metagenome</name>
    <dbReference type="NCBI Taxonomy" id="408172"/>
    <lineage>
        <taxon>unclassified sequences</taxon>
        <taxon>metagenomes</taxon>
        <taxon>ecological metagenomes</taxon>
    </lineage>
</organism>
<reference evidence="1" key="1">
    <citation type="submission" date="2018-05" db="EMBL/GenBank/DDBJ databases">
        <authorList>
            <person name="Lanie J.A."/>
            <person name="Ng W.-L."/>
            <person name="Kazmierczak K.M."/>
            <person name="Andrzejewski T.M."/>
            <person name="Davidsen T.M."/>
            <person name="Wayne K.J."/>
            <person name="Tettelin H."/>
            <person name="Glass J.I."/>
            <person name="Rusch D."/>
            <person name="Podicherti R."/>
            <person name="Tsui H.-C.T."/>
            <person name="Winkler M.E."/>
        </authorList>
    </citation>
    <scope>NUCLEOTIDE SEQUENCE</scope>
</reference>
<dbReference type="Gene3D" id="3.90.1150.10">
    <property type="entry name" value="Aspartate Aminotransferase, domain 1"/>
    <property type="match status" value="1"/>
</dbReference>
<dbReference type="InterPro" id="IPR015422">
    <property type="entry name" value="PyrdxlP-dep_Trfase_small"/>
</dbReference>
<evidence type="ECO:0000313" key="1">
    <source>
        <dbReference type="EMBL" id="SUZ69936.1"/>
    </source>
</evidence>
<gene>
    <name evidence="1" type="ORF">METZ01_LOCUS22790</name>
</gene>
<proteinExistence type="predicted"/>
<sequence>MPQYKGKDLIYFAGNSLGLMPKMSRSAVSNELEIWAKTGVVGQHNRWVDYHKHLTQST</sequence>
<dbReference type="InterPro" id="IPR015421">
    <property type="entry name" value="PyrdxlP-dep_Trfase_major"/>
</dbReference>
<feature type="non-terminal residue" evidence="1">
    <location>
        <position position="58"/>
    </location>
</feature>
<evidence type="ECO:0008006" key="2">
    <source>
        <dbReference type="Google" id="ProtNLM"/>
    </source>
</evidence>
<name>A0A381PSB5_9ZZZZ</name>
<protein>
    <recommendedName>
        <fullName evidence="2">Kynureninase</fullName>
    </recommendedName>
</protein>
<dbReference type="AlphaFoldDB" id="A0A381PSB5"/>